<dbReference type="OrthoDB" id="4425858at2"/>
<evidence type="ECO:0000313" key="2">
    <source>
        <dbReference type="EMBL" id="ABH00642.1"/>
    </source>
</evidence>
<feature type="compositionally biased region" description="Polar residues" evidence="1">
    <location>
        <begin position="10"/>
        <end position="25"/>
    </location>
</feature>
<feature type="region of interest" description="Disordered" evidence="1">
    <location>
        <begin position="1"/>
        <end position="41"/>
    </location>
</feature>
<geneLocation type="plasmid" evidence="2 3">
    <name>pRHL2</name>
</geneLocation>
<feature type="compositionally biased region" description="Gly residues" evidence="1">
    <location>
        <begin position="92"/>
        <end position="102"/>
    </location>
</feature>
<sequence length="125" mass="13268">MSRKNEQTRRASSPWRSQESASTKPANHVTEAAPILRREYPGPLPTRFDIGALESYPHRADVTAGHASTAVGDTASAEAGVVLVYSVERWNGGPGKGGPGKGGRGRYRIVSVDGSGYPDHRGPVD</sequence>
<keyword evidence="2" id="KW-0614">Plasmid</keyword>
<organism evidence="2 3">
    <name type="scientific">Rhodococcus jostii (strain RHA1)</name>
    <dbReference type="NCBI Taxonomy" id="101510"/>
    <lineage>
        <taxon>Bacteria</taxon>
        <taxon>Bacillati</taxon>
        <taxon>Actinomycetota</taxon>
        <taxon>Actinomycetes</taxon>
        <taxon>Mycobacteriales</taxon>
        <taxon>Nocardiaceae</taxon>
        <taxon>Rhodococcus</taxon>
    </lineage>
</organism>
<dbReference type="KEGG" id="rha:RHA1_ro10453"/>
<dbReference type="Proteomes" id="UP000008710">
    <property type="component" value="Plasmid pRHL2"/>
</dbReference>
<evidence type="ECO:0000256" key="1">
    <source>
        <dbReference type="SAM" id="MobiDB-lite"/>
    </source>
</evidence>
<protein>
    <submittedName>
        <fullName evidence="2">Uncharacterized protein</fullName>
    </submittedName>
</protein>
<reference evidence="3" key="1">
    <citation type="journal article" date="2006" name="Proc. Natl. Acad. Sci. U.S.A.">
        <title>The complete genome of Rhodococcus sp. RHA1 provides insights into a catabolic powerhouse.</title>
        <authorList>
            <person name="McLeod M.P."/>
            <person name="Warren R.L."/>
            <person name="Hsiao W.W.L."/>
            <person name="Araki N."/>
            <person name="Myhre M."/>
            <person name="Fernandes C."/>
            <person name="Miyazawa D."/>
            <person name="Wong W."/>
            <person name="Lillquist A.L."/>
            <person name="Wang D."/>
            <person name="Dosanjh M."/>
            <person name="Hara H."/>
            <person name="Petrescu A."/>
            <person name="Morin R.D."/>
            <person name="Yang G."/>
            <person name="Stott J.M."/>
            <person name="Schein J.E."/>
            <person name="Shin H."/>
            <person name="Smailus D."/>
            <person name="Siddiqui A.S."/>
            <person name="Marra M.A."/>
            <person name="Jones S.J.M."/>
            <person name="Holt R."/>
            <person name="Brinkman F.S.L."/>
            <person name="Miyauchi K."/>
            <person name="Fukuda M."/>
            <person name="Davies J.E."/>
            <person name="Mohn W.W."/>
            <person name="Eltis L.D."/>
        </authorList>
    </citation>
    <scope>NUCLEOTIDE SEQUENCE [LARGE SCALE GENOMIC DNA]</scope>
    <source>
        <strain evidence="3">RHA1</strain>
    </source>
</reference>
<proteinExistence type="predicted"/>
<dbReference type="HOGENOM" id="CLU_1990941_0_0_11"/>
<feature type="region of interest" description="Disordered" evidence="1">
    <location>
        <begin position="89"/>
        <end position="125"/>
    </location>
</feature>
<name>Q0RVP4_RHOJR</name>
<evidence type="ECO:0000313" key="3">
    <source>
        <dbReference type="Proteomes" id="UP000008710"/>
    </source>
</evidence>
<dbReference type="EMBL" id="CP000433">
    <property type="protein sequence ID" value="ABH00642.1"/>
    <property type="molecule type" value="Genomic_DNA"/>
</dbReference>
<gene>
    <name evidence="2" type="ordered locus">RHA1_ro10453</name>
</gene>
<dbReference type="AlphaFoldDB" id="Q0RVP4"/>
<accession>Q0RVP4</accession>